<accession>A0A2I0JJR6</accession>
<dbReference type="STRING" id="22663.A0A2I0JJR6"/>
<dbReference type="CDD" id="cd09272">
    <property type="entry name" value="RNase_HI_RT_Ty1"/>
    <property type="match status" value="1"/>
</dbReference>
<dbReference type="Proteomes" id="UP000233551">
    <property type="component" value="Unassembled WGS sequence"/>
</dbReference>
<protein>
    <submittedName>
        <fullName evidence="1">Uncharacterized protein</fullName>
    </submittedName>
</protein>
<gene>
    <name evidence="1" type="ORF">CRG98_023146</name>
</gene>
<dbReference type="EMBL" id="PGOL01001597">
    <property type="protein sequence ID" value="PKI56508.1"/>
    <property type="molecule type" value="Genomic_DNA"/>
</dbReference>
<organism evidence="1 2">
    <name type="scientific">Punica granatum</name>
    <name type="common">Pomegranate</name>
    <dbReference type="NCBI Taxonomy" id="22663"/>
    <lineage>
        <taxon>Eukaryota</taxon>
        <taxon>Viridiplantae</taxon>
        <taxon>Streptophyta</taxon>
        <taxon>Embryophyta</taxon>
        <taxon>Tracheophyta</taxon>
        <taxon>Spermatophyta</taxon>
        <taxon>Magnoliopsida</taxon>
        <taxon>eudicotyledons</taxon>
        <taxon>Gunneridae</taxon>
        <taxon>Pentapetalae</taxon>
        <taxon>rosids</taxon>
        <taxon>malvids</taxon>
        <taxon>Myrtales</taxon>
        <taxon>Lythraceae</taxon>
        <taxon>Punica</taxon>
    </lineage>
</organism>
<keyword evidence="2" id="KW-1185">Reference proteome</keyword>
<comment type="caution">
    <text evidence="1">The sequence shown here is derived from an EMBL/GenBank/DDBJ whole genome shotgun (WGS) entry which is preliminary data.</text>
</comment>
<dbReference type="InterPro" id="IPR051564">
    <property type="entry name" value="LRR_receptor-like_kinase"/>
</dbReference>
<name>A0A2I0JJR6_PUNGR</name>
<dbReference type="SUPFAM" id="SSF56112">
    <property type="entry name" value="Protein kinase-like (PK-like)"/>
    <property type="match status" value="1"/>
</dbReference>
<dbReference type="PANTHER" id="PTHR48055:SF36">
    <property type="entry name" value="PROTEIN KINASE, PLANT-TYPE, PUTATIVE-RELATED"/>
    <property type="match status" value="1"/>
</dbReference>
<sequence length="386" mass="43224">MGYTDANMTGDIDSRKSTSGYLMTFAGGAISWQSRLQKCIALSTTKVEYIAVTEGCKEMLWLQKFLQELSLKQKSKKGFPSSQDQNVRTWHCSGALSISNFIASVRYRVLDLKHYEPCRQKKPIKGQTLALSSWVQSAKWDDCQRGHGGSTASFLIDRNVIFREYIEDLGIRYFYSRETLVHSSVGEGNRATIPIFPFCRLIEPPPSVESSSKGPDHSRTQAVMIEWTSREGLNLTTCRVRPFGVQGGGVNEEHEKYESEGIASTKRDVYSYGVLLTETFTGKKPTDDMFAGVLTIRERVSGSFPCGEDEIAHARLWGHGEDLNAKKDCVSSVLELGLYSFKESLGERAVPSSRRLNDVPFQPMQINLLLLGHLFVEPTRLEHGSP</sequence>
<dbReference type="InterPro" id="IPR011009">
    <property type="entry name" value="Kinase-like_dom_sf"/>
</dbReference>
<dbReference type="AlphaFoldDB" id="A0A2I0JJR6"/>
<evidence type="ECO:0000313" key="2">
    <source>
        <dbReference type="Proteomes" id="UP000233551"/>
    </source>
</evidence>
<dbReference type="GO" id="GO:0016020">
    <property type="term" value="C:membrane"/>
    <property type="evidence" value="ECO:0007669"/>
    <property type="project" value="TreeGrafter"/>
</dbReference>
<evidence type="ECO:0000313" key="1">
    <source>
        <dbReference type="EMBL" id="PKI56508.1"/>
    </source>
</evidence>
<dbReference type="Gene3D" id="1.10.510.10">
    <property type="entry name" value="Transferase(Phosphotransferase) domain 1"/>
    <property type="match status" value="1"/>
</dbReference>
<reference evidence="1 2" key="1">
    <citation type="submission" date="2017-11" db="EMBL/GenBank/DDBJ databases">
        <title>De-novo sequencing of pomegranate (Punica granatum L.) genome.</title>
        <authorList>
            <person name="Akparov Z."/>
            <person name="Amiraslanov A."/>
            <person name="Hajiyeva S."/>
            <person name="Abbasov M."/>
            <person name="Kaur K."/>
            <person name="Hamwieh A."/>
            <person name="Solovyev V."/>
            <person name="Salamov A."/>
            <person name="Braich B."/>
            <person name="Kosarev P."/>
            <person name="Mahmoud A."/>
            <person name="Hajiyev E."/>
            <person name="Babayeva S."/>
            <person name="Izzatullayeva V."/>
            <person name="Mammadov A."/>
            <person name="Mammadov A."/>
            <person name="Sharifova S."/>
            <person name="Ojaghi J."/>
            <person name="Eynullazada K."/>
            <person name="Bayramov B."/>
            <person name="Abdulazimova A."/>
            <person name="Shahmuradov I."/>
        </authorList>
    </citation>
    <scope>NUCLEOTIDE SEQUENCE [LARGE SCALE GENOMIC DNA]</scope>
    <source>
        <strain evidence="2">cv. AG2017</strain>
        <tissue evidence="1">Leaf</tissue>
    </source>
</reference>
<dbReference type="PANTHER" id="PTHR48055">
    <property type="entry name" value="LEUCINE-RICH REPEAT RECEPTOR PROTEIN KINASE EMS1"/>
    <property type="match status" value="1"/>
</dbReference>
<proteinExistence type="predicted"/>